<name>A0A7W5YDM8_9BACT</name>
<protein>
    <recommendedName>
        <fullName evidence="4">Porin</fullName>
    </recommendedName>
</protein>
<dbReference type="RefSeq" id="WP_183695403.1">
    <property type="nucleotide sequence ID" value="NZ_JACICA010000003.1"/>
</dbReference>
<reference evidence="2 3" key="1">
    <citation type="submission" date="2020-08" db="EMBL/GenBank/DDBJ databases">
        <title>Genomic Encyclopedia of Type Strains, Phase IV (KMG-IV): sequencing the most valuable type-strain genomes for metagenomic binning, comparative biology and taxonomic classification.</title>
        <authorList>
            <person name="Goeker M."/>
        </authorList>
    </citation>
    <scope>NUCLEOTIDE SEQUENCE [LARGE SCALE GENOMIC DNA]</scope>
    <source>
        <strain evidence="2 3">DSM 22548</strain>
    </source>
</reference>
<dbReference type="Proteomes" id="UP000541425">
    <property type="component" value="Unassembled WGS sequence"/>
</dbReference>
<gene>
    <name evidence="2" type="ORF">FHS60_000887</name>
</gene>
<feature type="chain" id="PRO_5031540727" description="Porin" evidence="1">
    <location>
        <begin position="19"/>
        <end position="340"/>
    </location>
</feature>
<organism evidence="2 3">
    <name type="scientific">Alloprevotella rava</name>
    <dbReference type="NCBI Taxonomy" id="671218"/>
    <lineage>
        <taxon>Bacteria</taxon>
        <taxon>Pseudomonadati</taxon>
        <taxon>Bacteroidota</taxon>
        <taxon>Bacteroidia</taxon>
        <taxon>Bacteroidales</taxon>
        <taxon>Prevotellaceae</taxon>
        <taxon>Alloprevotella</taxon>
    </lineage>
</organism>
<dbReference type="EMBL" id="JACICA010000003">
    <property type="protein sequence ID" value="MBB3702429.1"/>
    <property type="molecule type" value="Genomic_DNA"/>
</dbReference>
<evidence type="ECO:0000313" key="3">
    <source>
        <dbReference type="Proteomes" id="UP000541425"/>
    </source>
</evidence>
<accession>A0A7W5YDM8</accession>
<dbReference type="AlphaFoldDB" id="A0A7W5YDM8"/>
<proteinExistence type="predicted"/>
<keyword evidence="1" id="KW-0732">Signal</keyword>
<evidence type="ECO:0000256" key="1">
    <source>
        <dbReference type="SAM" id="SignalP"/>
    </source>
</evidence>
<feature type="signal peptide" evidence="1">
    <location>
        <begin position="1"/>
        <end position="18"/>
    </location>
</feature>
<evidence type="ECO:0008006" key="4">
    <source>
        <dbReference type="Google" id="ProtNLM"/>
    </source>
</evidence>
<dbReference type="Pfam" id="PF07396">
    <property type="entry name" value="Porin_O_P"/>
    <property type="match status" value="1"/>
</dbReference>
<dbReference type="InterPro" id="IPR010870">
    <property type="entry name" value="Porin_O/P"/>
</dbReference>
<evidence type="ECO:0000313" key="2">
    <source>
        <dbReference type="EMBL" id="MBB3702429.1"/>
    </source>
</evidence>
<sequence length="340" mass="39406">MRTTLSILTFLLASSLFAQEEKPISLRLEARGDYKREYVDGQYQKDPSGFKGEILDVYLQGSIGQKFSYKYRQRLNGINREYNFFDATDWLYMAYSPSERLTFMAGKWVVLTGCWEFDPAPIDVYQLGEFCYHFPCYNWGVNAIVSTKKGNDKFIAQVCESPFRRQYKQKNGEAGEMYAFNLVWYGNHGFYHSSSSLNLMAYAPGRYISYLCLGNRFNIGRHIEWDIDFMNRAASGQPVFFRDCSIMSRFAYRFSPMVSAFAKASYDVNRTHTDKDLGLSQGTEITRVGAGMEFFPLKDDRIRLHANYSYAFGHNTTPNAVVRPKQSYIDFGLTWRMKIL</sequence>
<comment type="caution">
    <text evidence="2">The sequence shown here is derived from an EMBL/GenBank/DDBJ whole genome shotgun (WGS) entry which is preliminary data.</text>
</comment>